<feature type="coiled-coil region" evidence="10">
    <location>
        <begin position="767"/>
        <end position="808"/>
    </location>
</feature>
<evidence type="ECO:0000256" key="10">
    <source>
        <dbReference type="SAM" id="Coils"/>
    </source>
</evidence>
<dbReference type="GO" id="GO:0005524">
    <property type="term" value="F:ATP binding"/>
    <property type="evidence" value="ECO:0007669"/>
    <property type="project" value="UniProtKB-KW"/>
</dbReference>
<name>A0A367YC86_9ASCO</name>
<reference evidence="12 13" key="1">
    <citation type="submission" date="2018-06" db="EMBL/GenBank/DDBJ databases">
        <title>Whole genome sequencing of Candida tropicalis (genome annotated by CSBL at Korea University).</title>
        <authorList>
            <person name="Ahn J."/>
        </authorList>
    </citation>
    <scope>NUCLEOTIDE SEQUENCE [LARGE SCALE GENOMIC DNA]</scope>
    <source>
        <strain evidence="12 13">ATCC 20962</strain>
    </source>
</reference>
<accession>A0A367YC86</accession>
<comment type="similarity">
    <text evidence="3">Belongs to the SMC family. SMC5 subfamily.</text>
</comment>
<comment type="subcellular location">
    <subcellularLocation>
        <location evidence="2">Chromosome</location>
    </subcellularLocation>
    <subcellularLocation>
        <location evidence="1">Nucleus</location>
    </subcellularLocation>
</comment>
<evidence type="ECO:0000313" key="13">
    <source>
        <dbReference type="Proteomes" id="UP000253472"/>
    </source>
</evidence>
<keyword evidence="7" id="KW-0067">ATP-binding</keyword>
<evidence type="ECO:0000256" key="8">
    <source>
        <dbReference type="ARBA" id="ARBA00023054"/>
    </source>
</evidence>
<dbReference type="EMBL" id="QLNQ01000025">
    <property type="protein sequence ID" value="RCK62632.1"/>
    <property type="molecule type" value="Genomic_DNA"/>
</dbReference>
<dbReference type="Proteomes" id="UP000253472">
    <property type="component" value="Unassembled WGS sequence"/>
</dbReference>
<feature type="coiled-coil region" evidence="10">
    <location>
        <begin position="194"/>
        <end position="302"/>
    </location>
</feature>
<dbReference type="SUPFAM" id="SSF52540">
    <property type="entry name" value="P-loop containing nucleoside triphosphate hydrolases"/>
    <property type="match status" value="1"/>
</dbReference>
<evidence type="ECO:0000256" key="1">
    <source>
        <dbReference type="ARBA" id="ARBA00004123"/>
    </source>
</evidence>
<dbReference type="Gene3D" id="3.40.50.300">
    <property type="entry name" value="P-loop containing nucleotide triphosphate hydrolases"/>
    <property type="match status" value="2"/>
</dbReference>
<comment type="caution">
    <text evidence="12">The sequence shown here is derived from an EMBL/GenBank/DDBJ whole genome shotgun (WGS) entry which is preliminary data.</text>
</comment>
<sequence>MTTEVNGSAPKRRKVAEPAKFRPGFIRTVKVWNFTTYSYTEFSLSPTLNMIIGPNGSGKSTLVASICIGLAGNISLIKRKNLKSMIKTGQEKAAVEITLENNEGKPPIVVKREFTAKDSIWTINGQRSTETKVRNLRSKFNIQLDNLCHFLPQERVAEFAGLSPEKLLMETERTLGDGHLLRMHEELISHDNESQVFSNKIDDLKTRLGKLQNEKDQLEEAAKRFEEYENKAEDIANHTLLIPYARFQDLKKQRAHLKAAREKAKQKLQSFQANFKPLYDAIAETESQIEQESQEFEEIKRSARSFDESIDQFKKTQTQCSSDIVELILNAKSTRTKAEEKRKELEAAKQEIEHLQQQKDSLPQVDEAKLKEWAEEVSAKRHELRDLEEKYATERGLKEDASSEVRRLQEKKRAAEHTLQSKDKLDVLLSAARQGPRLRLRDEALDAHRKLRTKPEYGERYFEAPVISCNVTDPSYAPAMEKVIDNNSLFAFTATSQENLNFLTQFSEKTGINAPLRMVNSAVNASPAYSKDELRSFGFDGYLSDFIAGPKEVLSMLYNTSKLHTIPVSRRTLSDAQVKRLTEPQPSGKVAFMKFVAGDTLYNIQRSRYGSRQSFYVTEKISNSQFFGVQGMSQEAKDSIKREIEQLAEKEAEKKEVYERHRIAADTIGRQFSEIKSQIAAIKGQQQEMDNRVKKAESLRIKIEMKKERAVKLERDANKDYSQKVHALERKIQQKFETFGEASASICSALIQMAQRDNEARLKRMNVINLKNRKSTAESLLRELKEMQEELRKDYQRYKREYDEIKRSEAYVEIERQNQAYTDEERMRLAGMAEAYVNNGTFTEATILLKIELLKDELSLLTRGDEGTIDRLKTKLQDIKDAERFLPELEKKKEQLDKQISDLQEKYEGELSVLVDKISLAFNKRFTKVASDGRVQLAKLARFKDWKLQILVKFREESELKVLDHQSQSGGERAVSTIFFIMSLQGLTDAPFRIVDEINQGMDPKNEQMAHRYLVHTACQNNRSQYFLVTPKLLTGLYYHPDMVVHCIFTGPYITDDNKDKRAKDQLMLNFAV</sequence>
<protein>
    <recommendedName>
        <fullName evidence="4">Structural maintenance of chromosomes protein 5</fullName>
    </recommendedName>
</protein>
<keyword evidence="9" id="KW-0539">Nucleus</keyword>
<dbReference type="GO" id="GO:0005634">
    <property type="term" value="C:nucleus"/>
    <property type="evidence" value="ECO:0007669"/>
    <property type="project" value="UniProtKB-SubCell"/>
</dbReference>
<dbReference type="InterPro" id="IPR003395">
    <property type="entry name" value="RecF/RecN/SMC_N"/>
</dbReference>
<dbReference type="InterPro" id="IPR027417">
    <property type="entry name" value="P-loop_NTPase"/>
</dbReference>
<dbReference type="FunFam" id="3.40.50.300:FF:001301">
    <property type="entry name" value="Structural maintenance of chromosomes 5"/>
    <property type="match status" value="1"/>
</dbReference>
<organism evidence="12 13">
    <name type="scientific">Candida viswanathii</name>
    <dbReference type="NCBI Taxonomy" id="5486"/>
    <lineage>
        <taxon>Eukaryota</taxon>
        <taxon>Fungi</taxon>
        <taxon>Dikarya</taxon>
        <taxon>Ascomycota</taxon>
        <taxon>Saccharomycotina</taxon>
        <taxon>Pichiomycetes</taxon>
        <taxon>Debaryomycetaceae</taxon>
        <taxon>Candida/Lodderomyces clade</taxon>
        <taxon>Candida</taxon>
    </lineage>
</organism>
<keyword evidence="13" id="KW-1185">Reference proteome</keyword>
<evidence type="ECO:0000259" key="11">
    <source>
        <dbReference type="Pfam" id="PF02463"/>
    </source>
</evidence>
<dbReference type="GO" id="GO:0003697">
    <property type="term" value="F:single-stranded DNA binding"/>
    <property type="evidence" value="ECO:0007669"/>
    <property type="project" value="TreeGrafter"/>
</dbReference>
<dbReference type="PANTHER" id="PTHR45916:SF1">
    <property type="entry name" value="STRUCTURAL MAINTENANCE OF CHROMOSOMES PROTEIN 5"/>
    <property type="match status" value="1"/>
</dbReference>
<dbReference type="GO" id="GO:0030915">
    <property type="term" value="C:Smc5-Smc6 complex"/>
    <property type="evidence" value="ECO:0007669"/>
    <property type="project" value="UniProtKB-ARBA"/>
</dbReference>
<dbReference type="AlphaFoldDB" id="A0A367YC86"/>
<dbReference type="GO" id="GO:0007059">
    <property type="term" value="P:chromosome segregation"/>
    <property type="evidence" value="ECO:0007669"/>
    <property type="project" value="UniProtKB-ARBA"/>
</dbReference>
<keyword evidence="8 10" id="KW-0175">Coiled coil</keyword>
<dbReference type="STRING" id="5486.A0A367YC86"/>
<dbReference type="OrthoDB" id="10254973at2759"/>
<evidence type="ECO:0000256" key="4">
    <source>
        <dbReference type="ARBA" id="ARBA00018687"/>
    </source>
</evidence>
<dbReference type="Pfam" id="PF02463">
    <property type="entry name" value="SMC_N"/>
    <property type="match status" value="1"/>
</dbReference>
<feature type="coiled-coil region" evidence="10">
    <location>
        <begin position="879"/>
        <end position="913"/>
    </location>
</feature>
<evidence type="ECO:0000256" key="3">
    <source>
        <dbReference type="ARBA" id="ARBA00010171"/>
    </source>
</evidence>
<evidence type="ECO:0000256" key="9">
    <source>
        <dbReference type="ARBA" id="ARBA00023242"/>
    </source>
</evidence>
<evidence type="ECO:0000256" key="6">
    <source>
        <dbReference type="ARBA" id="ARBA00022741"/>
    </source>
</evidence>
<dbReference type="GO" id="GO:0000724">
    <property type="term" value="P:double-strand break repair via homologous recombination"/>
    <property type="evidence" value="ECO:0007669"/>
    <property type="project" value="TreeGrafter"/>
</dbReference>
<feature type="coiled-coil region" evidence="10">
    <location>
        <begin position="328"/>
        <end position="425"/>
    </location>
</feature>
<proteinExistence type="inferred from homology"/>
<feature type="coiled-coil region" evidence="10">
    <location>
        <begin position="696"/>
        <end position="738"/>
    </location>
</feature>
<keyword evidence="5" id="KW-0158">Chromosome</keyword>
<evidence type="ECO:0000256" key="2">
    <source>
        <dbReference type="ARBA" id="ARBA00004286"/>
    </source>
</evidence>
<evidence type="ECO:0000256" key="5">
    <source>
        <dbReference type="ARBA" id="ARBA00022454"/>
    </source>
</evidence>
<keyword evidence="6" id="KW-0547">Nucleotide-binding</keyword>
<evidence type="ECO:0000256" key="7">
    <source>
        <dbReference type="ARBA" id="ARBA00022840"/>
    </source>
</evidence>
<evidence type="ECO:0000313" key="12">
    <source>
        <dbReference type="EMBL" id="RCK62632.1"/>
    </source>
</evidence>
<dbReference type="PANTHER" id="PTHR45916">
    <property type="entry name" value="STRUCTURAL MAINTENANCE OF CHROMOSOMES PROTEIN 5"/>
    <property type="match status" value="1"/>
</dbReference>
<feature type="domain" description="RecF/RecN/SMC N-terminal" evidence="11">
    <location>
        <begin position="26"/>
        <end position="1030"/>
    </location>
</feature>
<gene>
    <name evidence="12" type="primary">SMC5_1</name>
    <name evidence="12" type="ORF">Cantr_09068</name>
</gene>
<feature type="coiled-coil region" evidence="10">
    <location>
        <begin position="633"/>
        <end position="661"/>
    </location>
</feature>